<organism evidence="3 4">
    <name type="scientific">Hyphomicrobium nitrativorans NL23</name>
    <dbReference type="NCBI Taxonomy" id="1029756"/>
    <lineage>
        <taxon>Bacteria</taxon>
        <taxon>Pseudomonadati</taxon>
        <taxon>Pseudomonadota</taxon>
        <taxon>Alphaproteobacteria</taxon>
        <taxon>Hyphomicrobiales</taxon>
        <taxon>Hyphomicrobiaceae</taxon>
        <taxon>Hyphomicrobium</taxon>
    </lineage>
</organism>
<feature type="region of interest" description="Disordered" evidence="1">
    <location>
        <begin position="150"/>
        <end position="171"/>
    </location>
</feature>
<sequence>MGTQTGYDAYGIGSFASVFQNYLSAFETVSQGTPPLGAGFPTAFDTQAFTQQATAPLKAVARAQLEMLGLVNRRVQAVMQAPAKLAQCRTGHDVVNAQMAFWQEAAEQYAASGRKIADAWSQALPLAAPYATIGVPQAERDYIDFNGAAEAKARTRPRIKAEPENKARRVA</sequence>
<dbReference type="AlphaFoldDB" id="V5SJ66"/>
<evidence type="ECO:0000313" key="3">
    <source>
        <dbReference type="EMBL" id="AHB49994.1"/>
    </source>
</evidence>
<gene>
    <name evidence="3" type="ORF">W911_05440</name>
</gene>
<dbReference type="EMBL" id="CP006912">
    <property type="protein sequence ID" value="AHB49994.1"/>
    <property type="molecule type" value="Genomic_DNA"/>
</dbReference>
<accession>V5SJ66</accession>
<keyword evidence="4" id="KW-1185">Reference proteome</keyword>
<evidence type="ECO:0000313" key="4">
    <source>
        <dbReference type="Proteomes" id="UP000018542"/>
    </source>
</evidence>
<dbReference type="InterPro" id="IPR018968">
    <property type="entry name" value="Phasin"/>
</dbReference>
<dbReference type="Pfam" id="PF09361">
    <property type="entry name" value="Phasin_2"/>
    <property type="match status" value="1"/>
</dbReference>
<feature type="domain" description="Phasin" evidence="2">
    <location>
        <begin position="47"/>
        <end position="123"/>
    </location>
</feature>
<dbReference type="KEGG" id="hni:W911_05440"/>
<evidence type="ECO:0000256" key="1">
    <source>
        <dbReference type="SAM" id="MobiDB-lite"/>
    </source>
</evidence>
<dbReference type="OrthoDB" id="7933481at2"/>
<name>V5SJ66_9HYPH</name>
<dbReference type="Proteomes" id="UP000018542">
    <property type="component" value="Chromosome"/>
</dbReference>
<dbReference type="HOGENOM" id="CLU_1560853_0_0_5"/>
<protein>
    <recommendedName>
        <fullName evidence="2">Phasin domain-containing protein</fullName>
    </recommendedName>
</protein>
<reference evidence="3 4" key="1">
    <citation type="journal article" date="2014" name="Genome Announc.">
        <title>Complete Genome Sequence of Hyphomicrobium nitrativorans Strain NL23, a Denitrifying Bacterium Isolated from Biofilm of a Methanol-Fed Denitrification System Treating Seawater at the Montreal Biodome.</title>
        <authorList>
            <person name="Martineau C."/>
            <person name="Villeneuve C."/>
            <person name="Mauffrey F."/>
            <person name="Villemur R."/>
        </authorList>
    </citation>
    <scope>NUCLEOTIDE SEQUENCE [LARGE SCALE GENOMIC DNA]</scope>
    <source>
        <strain evidence="3">NL23</strain>
    </source>
</reference>
<proteinExistence type="predicted"/>
<dbReference type="PATRIC" id="fig|1029756.8.peg.1145"/>
<feature type="compositionally biased region" description="Basic and acidic residues" evidence="1">
    <location>
        <begin position="159"/>
        <end position="171"/>
    </location>
</feature>
<dbReference type="RefSeq" id="WP_023786490.1">
    <property type="nucleotide sequence ID" value="NC_022997.1"/>
</dbReference>
<evidence type="ECO:0000259" key="2">
    <source>
        <dbReference type="Pfam" id="PF09361"/>
    </source>
</evidence>